<comment type="pathway">
    <text evidence="2">Protein modification; protein ubiquitination.</text>
</comment>
<organism evidence="18 19">
    <name type="scientific">[Candida] railenensis</name>
    <dbReference type="NCBI Taxonomy" id="45579"/>
    <lineage>
        <taxon>Eukaryota</taxon>
        <taxon>Fungi</taxon>
        <taxon>Dikarya</taxon>
        <taxon>Ascomycota</taxon>
        <taxon>Saccharomycotina</taxon>
        <taxon>Pichiomycetes</taxon>
        <taxon>Debaryomycetaceae</taxon>
        <taxon>Kurtzmaniella</taxon>
    </lineage>
</organism>
<dbReference type="Proteomes" id="UP000837801">
    <property type="component" value="Unassembled WGS sequence"/>
</dbReference>
<evidence type="ECO:0000256" key="2">
    <source>
        <dbReference type="ARBA" id="ARBA00004906"/>
    </source>
</evidence>
<feature type="compositionally biased region" description="Acidic residues" evidence="16">
    <location>
        <begin position="390"/>
        <end position="406"/>
    </location>
</feature>
<dbReference type="InterPro" id="IPR006845">
    <property type="entry name" value="Pex_N"/>
</dbReference>
<evidence type="ECO:0000256" key="6">
    <source>
        <dbReference type="ARBA" id="ARBA00022692"/>
    </source>
</evidence>
<evidence type="ECO:0000256" key="9">
    <source>
        <dbReference type="ARBA" id="ARBA00022833"/>
    </source>
</evidence>
<evidence type="ECO:0000256" key="13">
    <source>
        <dbReference type="ARBA" id="ARBA00023140"/>
    </source>
</evidence>
<evidence type="ECO:0000259" key="17">
    <source>
        <dbReference type="SMART" id="SM00184"/>
    </source>
</evidence>
<sequence length="467" mass="54020">MEYYSSLDASQLDAETPTLFELISSNQLEALLSPSLRFVLVHYTAKYPKYLLRIANRFDELNLSLRVLVEWYFLKYWSGSFTENFYGLKRVSQTRLSNSGGRYQDAKLTQLTPAKVEERRKLTNFQIAVSIFEICGTSYISEKLNYCYEVWYPKYLTKQLKPNDPNSKYDQFTTEFKKKFVEIYPYVQSLVRSGNFAAILMYLSGATKSPSLLTYLFKINYSRLNSYDYDKNDPEAIKEKLNQSKINSFRVNPPTNLETILRVLSNNITKPSWKVIRFILGTFFPIAIFSLKFLEWWNNSDFTSKIAKSSGNILDVMLPSPAILSKYRASLEKEKKELPKKVYHSSKLCPICKEEITNPAIIETGYVFCYSCIYNYLSQSHRISPKEQELAESDEEDFDGGVEGEVEDKSAERDAERDADADADADAVKIDIFRGGRCPVTGKKLLGCKWNELKQEWDIEGIRRLIF</sequence>
<dbReference type="PANTHER" id="PTHR12888">
    <property type="entry name" value="PEROXISOME ASSEMBLY PROTEIN 12 PEROXIN-12"/>
    <property type="match status" value="1"/>
</dbReference>
<evidence type="ECO:0000256" key="3">
    <source>
        <dbReference type="ARBA" id="ARBA00008704"/>
    </source>
</evidence>
<dbReference type="PANTHER" id="PTHR12888:SF0">
    <property type="entry name" value="PEROXISOME ASSEMBLY PROTEIN 12"/>
    <property type="match status" value="1"/>
</dbReference>
<evidence type="ECO:0000256" key="12">
    <source>
        <dbReference type="ARBA" id="ARBA00023136"/>
    </source>
</evidence>
<dbReference type="InterPro" id="IPR027370">
    <property type="entry name" value="Znf-RING_euk"/>
</dbReference>
<dbReference type="GO" id="GO:0016562">
    <property type="term" value="P:protein import into peroxisome matrix, receptor recycling"/>
    <property type="evidence" value="ECO:0007669"/>
    <property type="project" value="UniProtKB-ARBA"/>
</dbReference>
<evidence type="ECO:0000256" key="1">
    <source>
        <dbReference type="ARBA" id="ARBA00004585"/>
    </source>
</evidence>
<evidence type="ECO:0000256" key="4">
    <source>
        <dbReference type="ARBA" id="ARBA00018980"/>
    </source>
</evidence>
<dbReference type="SUPFAM" id="SSF57850">
    <property type="entry name" value="RING/U-box"/>
    <property type="match status" value="1"/>
</dbReference>
<dbReference type="OrthoDB" id="107372at2759"/>
<dbReference type="InterPro" id="IPR017375">
    <property type="entry name" value="PEX12"/>
</dbReference>
<evidence type="ECO:0000256" key="16">
    <source>
        <dbReference type="SAM" id="MobiDB-lite"/>
    </source>
</evidence>
<dbReference type="Pfam" id="PF04757">
    <property type="entry name" value="Pex2_Pex12"/>
    <property type="match status" value="1"/>
</dbReference>
<dbReference type="SMART" id="SM00184">
    <property type="entry name" value="RING"/>
    <property type="match status" value="1"/>
</dbReference>
<dbReference type="Gene3D" id="3.30.40.10">
    <property type="entry name" value="Zinc/RING finger domain, C3HC4 (zinc finger)"/>
    <property type="match status" value="1"/>
</dbReference>
<evidence type="ECO:0000256" key="5">
    <source>
        <dbReference type="ARBA" id="ARBA00022448"/>
    </source>
</evidence>
<evidence type="ECO:0000256" key="15">
    <source>
        <dbReference type="ARBA" id="ARBA00034505"/>
    </source>
</evidence>
<keyword evidence="7" id="KW-0479">Metal-binding</keyword>
<gene>
    <name evidence="18" type="ORF">CLIB1423_27S00672</name>
</gene>
<evidence type="ECO:0000256" key="14">
    <source>
        <dbReference type="ARBA" id="ARBA00029692"/>
    </source>
</evidence>
<dbReference type="GO" id="GO:1990429">
    <property type="term" value="C:peroxisomal importomer complex"/>
    <property type="evidence" value="ECO:0007669"/>
    <property type="project" value="TreeGrafter"/>
</dbReference>
<comment type="subunit">
    <text evidence="15">Component of the PEX2-PEX10-PEX12 retrotranslocation channel, composed of PEX2, PEX10 and PEX12.</text>
</comment>
<keyword evidence="5" id="KW-0813">Transport</keyword>
<comment type="caution">
    <text evidence="18">The sequence shown here is derived from an EMBL/GenBank/DDBJ whole genome shotgun (WGS) entry which is preliminary data.</text>
</comment>
<evidence type="ECO:0000256" key="8">
    <source>
        <dbReference type="ARBA" id="ARBA00022771"/>
    </source>
</evidence>
<dbReference type="GO" id="GO:0008270">
    <property type="term" value="F:zinc ion binding"/>
    <property type="evidence" value="ECO:0007669"/>
    <property type="project" value="UniProtKB-KW"/>
</dbReference>
<keyword evidence="13" id="KW-0576">Peroxisome</keyword>
<evidence type="ECO:0000256" key="11">
    <source>
        <dbReference type="ARBA" id="ARBA00022989"/>
    </source>
</evidence>
<dbReference type="GO" id="GO:0006513">
    <property type="term" value="P:protein monoubiquitination"/>
    <property type="evidence" value="ECO:0007669"/>
    <property type="project" value="TreeGrafter"/>
</dbReference>
<feature type="domain" description="RING-type" evidence="17">
    <location>
        <begin position="349"/>
        <end position="441"/>
    </location>
</feature>
<dbReference type="AlphaFoldDB" id="A0A9P0W0X8"/>
<evidence type="ECO:0000313" key="19">
    <source>
        <dbReference type="Proteomes" id="UP000837801"/>
    </source>
</evidence>
<dbReference type="GO" id="GO:0004842">
    <property type="term" value="F:ubiquitin-protein transferase activity"/>
    <property type="evidence" value="ECO:0007669"/>
    <property type="project" value="TreeGrafter"/>
</dbReference>
<comment type="subcellular location">
    <subcellularLocation>
        <location evidence="1">Peroxisome membrane</location>
        <topology evidence="1">Multi-pass membrane protein</topology>
    </subcellularLocation>
</comment>
<keyword evidence="8" id="KW-0863">Zinc-finger</keyword>
<dbReference type="EMBL" id="CAKXYY010000027">
    <property type="protein sequence ID" value="CAH2355485.1"/>
    <property type="molecule type" value="Genomic_DNA"/>
</dbReference>
<keyword evidence="6" id="KW-0812">Transmembrane</keyword>
<evidence type="ECO:0000256" key="7">
    <source>
        <dbReference type="ARBA" id="ARBA00022723"/>
    </source>
</evidence>
<evidence type="ECO:0000313" key="18">
    <source>
        <dbReference type="EMBL" id="CAH2355485.1"/>
    </source>
</evidence>
<evidence type="ECO:0000256" key="10">
    <source>
        <dbReference type="ARBA" id="ARBA00022927"/>
    </source>
</evidence>
<keyword evidence="9" id="KW-0862">Zinc</keyword>
<dbReference type="GO" id="GO:0005778">
    <property type="term" value="C:peroxisomal membrane"/>
    <property type="evidence" value="ECO:0007669"/>
    <property type="project" value="UniProtKB-SubCell"/>
</dbReference>
<keyword evidence="10" id="KW-0653">Protein transport</keyword>
<keyword evidence="11" id="KW-1133">Transmembrane helix</keyword>
<comment type="similarity">
    <text evidence="3">Belongs to the pex2/pex10/pex12 family.</text>
</comment>
<accession>A0A9P0W0X8</accession>
<reference evidence="18" key="1">
    <citation type="submission" date="2022-03" db="EMBL/GenBank/DDBJ databases">
        <authorList>
            <person name="Legras J.-L."/>
            <person name="Devillers H."/>
            <person name="Grondin C."/>
        </authorList>
    </citation>
    <scope>NUCLEOTIDE SEQUENCE</scope>
    <source>
        <strain evidence="18">CLIB 1423</strain>
    </source>
</reference>
<dbReference type="Pfam" id="PF13445">
    <property type="entry name" value="zf-RING_UBOX"/>
    <property type="match status" value="1"/>
</dbReference>
<feature type="region of interest" description="Disordered" evidence="16">
    <location>
        <begin position="388"/>
        <end position="422"/>
    </location>
</feature>
<name>A0A9P0W0X8_9ASCO</name>
<dbReference type="InterPro" id="IPR001841">
    <property type="entry name" value="Znf_RING"/>
</dbReference>
<protein>
    <recommendedName>
        <fullName evidence="4">Peroxisome assembly protein 12</fullName>
    </recommendedName>
    <alternativeName>
        <fullName evidence="14">Peroxin-12</fullName>
    </alternativeName>
</protein>
<feature type="compositionally biased region" description="Basic and acidic residues" evidence="16">
    <location>
        <begin position="407"/>
        <end position="422"/>
    </location>
</feature>
<keyword evidence="19" id="KW-1185">Reference proteome</keyword>
<proteinExistence type="inferred from homology"/>
<keyword evidence="12" id="KW-0472">Membrane</keyword>
<dbReference type="InterPro" id="IPR013083">
    <property type="entry name" value="Znf_RING/FYVE/PHD"/>
</dbReference>